<reference evidence="1" key="1">
    <citation type="journal article" date="2015" name="Nature">
        <title>Complex archaea that bridge the gap between prokaryotes and eukaryotes.</title>
        <authorList>
            <person name="Spang A."/>
            <person name="Saw J.H."/>
            <person name="Jorgensen S.L."/>
            <person name="Zaremba-Niedzwiedzka K."/>
            <person name="Martijn J."/>
            <person name="Lind A.E."/>
            <person name="van Eijk R."/>
            <person name="Schleper C."/>
            <person name="Guy L."/>
            <person name="Ettema T.J."/>
        </authorList>
    </citation>
    <scope>NUCLEOTIDE SEQUENCE</scope>
</reference>
<dbReference type="EMBL" id="LAZR01068476">
    <property type="protein sequence ID" value="KKK49565.1"/>
    <property type="molecule type" value="Genomic_DNA"/>
</dbReference>
<name>A0A0F8WMU0_9ZZZZ</name>
<sequence length="88" mass="9625">MRTITVFESVEELLDALEGKGEQLPADVGLEIDMGTNEYAPAVHLSGPSHETCNYQICPGISATSIVREVLSRLSPRIKFHGGPWDNE</sequence>
<proteinExistence type="predicted"/>
<comment type="caution">
    <text evidence="1">The sequence shown here is derived from an EMBL/GenBank/DDBJ whole genome shotgun (WGS) entry which is preliminary data.</text>
</comment>
<accession>A0A0F8WMU0</accession>
<dbReference type="AlphaFoldDB" id="A0A0F8WMU0"/>
<protein>
    <submittedName>
        <fullName evidence="1">Uncharacterized protein</fullName>
    </submittedName>
</protein>
<organism evidence="1">
    <name type="scientific">marine sediment metagenome</name>
    <dbReference type="NCBI Taxonomy" id="412755"/>
    <lineage>
        <taxon>unclassified sequences</taxon>
        <taxon>metagenomes</taxon>
        <taxon>ecological metagenomes</taxon>
    </lineage>
</organism>
<evidence type="ECO:0000313" key="1">
    <source>
        <dbReference type="EMBL" id="KKK49565.1"/>
    </source>
</evidence>
<gene>
    <name evidence="1" type="ORF">LCGC14_3133800</name>
</gene>